<dbReference type="EMBL" id="LAZR01015754">
    <property type="protein sequence ID" value="KKM07520.1"/>
    <property type="molecule type" value="Genomic_DNA"/>
</dbReference>
<name>A0A0F9H8Y4_9ZZZZ</name>
<evidence type="ECO:0000313" key="1">
    <source>
        <dbReference type="EMBL" id="KKM07520.1"/>
    </source>
</evidence>
<dbReference type="SUPFAM" id="SSF52540">
    <property type="entry name" value="P-loop containing nucleoside triphosphate hydrolases"/>
    <property type="match status" value="1"/>
</dbReference>
<reference evidence="1" key="1">
    <citation type="journal article" date="2015" name="Nature">
        <title>Complex archaea that bridge the gap between prokaryotes and eukaryotes.</title>
        <authorList>
            <person name="Spang A."/>
            <person name="Saw J.H."/>
            <person name="Jorgensen S.L."/>
            <person name="Zaremba-Niedzwiedzka K."/>
            <person name="Martijn J."/>
            <person name="Lind A.E."/>
            <person name="van Eijk R."/>
            <person name="Schleper C."/>
            <person name="Guy L."/>
            <person name="Ettema T.J."/>
        </authorList>
    </citation>
    <scope>NUCLEOTIDE SEQUENCE</scope>
</reference>
<accession>A0A0F9H8Y4</accession>
<feature type="non-terminal residue" evidence="1">
    <location>
        <position position="501"/>
    </location>
</feature>
<gene>
    <name evidence="1" type="ORF">LCGC14_1733090</name>
</gene>
<comment type="caution">
    <text evidence="1">The sequence shown here is derived from an EMBL/GenBank/DDBJ whole genome shotgun (WGS) entry which is preliminary data.</text>
</comment>
<proteinExistence type="predicted"/>
<organism evidence="1">
    <name type="scientific">marine sediment metagenome</name>
    <dbReference type="NCBI Taxonomy" id="412755"/>
    <lineage>
        <taxon>unclassified sequences</taxon>
        <taxon>metagenomes</taxon>
        <taxon>ecological metagenomes</taxon>
    </lineage>
</organism>
<sequence>MIDWSKLKGDPQKSFEKFCYVLARILFHKKGIFTDVDDSGGGDGVEFYLKIDDGKEWGWQAKFFFPFTRLSYSNRKKQIIKSLDRAIEVHPDLEKLYICTPGKFTPDENKWFENLSKSKIPKNREIEIIHWHEGEYDVILFKPEYLGIREYFFGDVELDIEFFKNYFTKIREIVGKKYLPEVHANIYEEQGILKNLDKNPFNKLEAQIGNLIKFCNGLIISGEVDKKFDQEYFEDQVNLLGEFNEKILWLKEKLHYASLDFESGSFFCNISKYELDQKMLLSYILDLDELVENFEKEEIIKKIGDFIHFFYGFITIIDGLTSKSIEIVGNAGYGKTQITCHICDSFLKSNKPGILLLGRHFATTEPLENQILKIIGLQNITWNSFIEILKILSFIYKCRIPVIIDGINESTVNGRFNSVWRDHLVGLMKTLESSPEILLIISYRPSYKMKIFKEEQTKPDWKISLHGFHNIEIEKYFKAYNIKVDLFWKSYNIFKNPLFVR</sequence>
<dbReference type="InterPro" id="IPR027417">
    <property type="entry name" value="P-loop_NTPase"/>
</dbReference>
<dbReference type="AlphaFoldDB" id="A0A0F9H8Y4"/>
<protein>
    <submittedName>
        <fullName evidence="1">Uncharacterized protein</fullName>
    </submittedName>
</protein>